<evidence type="ECO:0000313" key="5">
    <source>
        <dbReference type="EMBL" id="KFB73232.1"/>
    </source>
</evidence>
<dbReference type="GO" id="GO:0006412">
    <property type="term" value="P:translation"/>
    <property type="evidence" value="ECO:0007669"/>
    <property type="project" value="TreeGrafter"/>
</dbReference>
<dbReference type="SMART" id="SM00316">
    <property type="entry name" value="S1"/>
    <property type="match status" value="1"/>
</dbReference>
<dbReference type="PROSITE" id="PS50126">
    <property type="entry name" value="S1"/>
    <property type="match status" value="1"/>
</dbReference>
<dbReference type="PANTHER" id="PTHR10724:SF7">
    <property type="entry name" value="SMALL RIBOSOMAL SUBUNIT PROTEIN BS1C"/>
    <property type="match status" value="1"/>
</dbReference>
<reference evidence="5 6" key="1">
    <citation type="submission" date="2014-02" db="EMBL/GenBank/DDBJ databases">
        <title>Expanding our view of genomic diversity in Candidatus Accumulibacter clades.</title>
        <authorList>
            <person name="Skennerton C.T."/>
            <person name="Barr J.J."/>
            <person name="Slater F.R."/>
            <person name="Bond P.L."/>
            <person name="Tyson G.W."/>
        </authorList>
    </citation>
    <scope>NUCLEOTIDE SEQUENCE [LARGE SCALE GENOMIC DNA]</scope>
    <source>
        <strain evidence="6">BA-91</strain>
    </source>
</reference>
<accession>A0A080LWS0</accession>
<protein>
    <submittedName>
        <fullName evidence="5">Polyribonucleotide nucleotidyltransferase</fullName>
        <ecNumber evidence="5">2.7.7.8</ecNumber>
    </submittedName>
</protein>
<keyword evidence="5" id="KW-0808">Transferase</keyword>
<dbReference type="GO" id="GO:0004654">
    <property type="term" value="F:polyribonucleotide nucleotidyltransferase activity"/>
    <property type="evidence" value="ECO:0007669"/>
    <property type="project" value="UniProtKB-EC"/>
</dbReference>
<feature type="domain" description="S1 motif" evidence="4">
    <location>
        <begin position="1"/>
        <end position="62"/>
    </location>
</feature>
<keyword evidence="3" id="KW-0687">Ribonucleoprotein</keyword>
<dbReference type="SUPFAM" id="SSF50249">
    <property type="entry name" value="Nucleic acid-binding proteins"/>
    <property type="match status" value="1"/>
</dbReference>
<sequence length="78" mass="8259">MLKLLDFGAIVSILPGRDGLLHISQIANERVNAVADYLKDGQKIRVKVLEADEKGRVRLSMKALTAEEGGGAAATPAS</sequence>
<evidence type="ECO:0000256" key="3">
    <source>
        <dbReference type="ARBA" id="ARBA00023274"/>
    </source>
</evidence>
<dbReference type="Proteomes" id="UP000020077">
    <property type="component" value="Unassembled WGS sequence"/>
</dbReference>
<dbReference type="GO" id="GO:1990904">
    <property type="term" value="C:ribonucleoprotein complex"/>
    <property type="evidence" value="ECO:0007669"/>
    <property type="project" value="UniProtKB-KW"/>
</dbReference>
<dbReference type="InterPro" id="IPR012340">
    <property type="entry name" value="NA-bd_OB-fold"/>
</dbReference>
<dbReference type="InterPro" id="IPR050437">
    <property type="entry name" value="Ribos_protein_bS1-like"/>
</dbReference>
<comment type="similarity">
    <text evidence="1">Belongs to the bacterial ribosomal protein bS1 family.</text>
</comment>
<dbReference type="Pfam" id="PF00575">
    <property type="entry name" value="S1"/>
    <property type="match status" value="1"/>
</dbReference>
<dbReference type="InterPro" id="IPR003029">
    <property type="entry name" value="S1_domain"/>
</dbReference>
<proteinExistence type="inferred from homology"/>
<keyword evidence="2" id="KW-0689">Ribosomal protein</keyword>
<name>A0A080LWS0_9PROT</name>
<dbReference type="AlphaFoldDB" id="A0A080LWS0"/>
<dbReference type="Gene3D" id="2.40.50.140">
    <property type="entry name" value="Nucleic acid-binding proteins"/>
    <property type="match status" value="1"/>
</dbReference>
<gene>
    <name evidence="5" type="primary">pnp</name>
    <name evidence="5" type="ORF">AW09_001523</name>
</gene>
<organism evidence="5 6">
    <name type="scientific">Candidatus Accumulibacter phosphatis</name>
    <dbReference type="NCBI Taxonomy" id="327160"/>
    <lineage>
        <taxon>Bacteria</taxon>
        <taxon>Pseudomonadati</taxon>
        <taxon>Pseudomonadota</taxon>
        <taxon>Betaproteobacteria</taxon>
        <taxon>Candidatus Accumulibacter</taxon>
    </lineage>
</organism>
<comment type="caution">
    <text evidence="5">The sequence shown here is derived from an EMBL/GenBank/DDBJ whole genome shotgun (WGS) entry which is preliminary data.</text>
</comment>
<keyword evidence="5" id="KW-0548">Nucleotidyltransferase</keyword>
<dbReference type="EMBL" id="JDVG02000260">
    <property type="protein sequence ID" value="KFB73232.1"/>
    <property type="molecule type" value="Genomic_DNA"/>
</dbReference>
<evidence type="ECO:0000256" key="2">
    <source>
        <dbReference type="ARBA" id="ARBA00022980"/>
    </source>
</evidence>
<evidence type="ECO:0000259" key="4">
    <source>
        <dbReference type="PROSITE" id="PS50126"/>
    </source>
</evidence>
<dbReference type="GO" id="GO:0005840">
    <property type="term" value="C:ribosome"/>
    <property type="evidence" value="ECO:0007669"/>
    <property type="project" value="UniProtKB-KW"/>
</dbReference>
<evidence type="ECO:0000256" key="1">
    <source>
        <dbReference type="ARBA" id="ARBA00006767"/>
    </source>
</evidence>
<dbReference type="GO" id="GO:0003729">
    <property type="term" value="F:mRNA binding"/>
    <property type="evidence" value="ECO:0007669"/>
    <property type="project" value="TreeGrafter"/>
</dbReference>
<dbReference type="EC" id="2.7.7.8" evidence="5"/>
<dbReference type="GO" id="GO:0003735">
    <property type="term" value="F:structural constituent of ribosome"/>
    <property type="evidence" value="ECO:0007669"/>
    <property type="project" value="TreeGrafter"/>
</dbReference>
<evidence type="ECO:0000313" key="6">
    <source>
        <dbReference type="Proteomes" id="UP000020077"/>
    </source>
</evidence>
<dbReference type="PANTHER" id="PTHR10724">
    <property type="entry name" value="30S RIBOSOMAL PROTEIN S1"/>
    <property type="match status" value="1"/>
</dbReference>
<dbReference type="CDD" id="cd04472">
    <property type="entry name" value="S1_PNPase"/>
    <property type="match status" value="1"/>
</dbReference>